<keyword evidence="10 15" id="KW-0460">Magnesium</keyword>
<keyword evidence="8 15" id="KW-0479">Metal-binding</keyword>
<comment type="cofactor">
    <cofactor evidence="15">
        <name>Mg(2+)</name>
        <dbReference type="ChEBI" id="CHEBI:18420"/>
    </cofactor>
    <text evidence="15">Binds 2 magnesium ions per subunit.</text>
</comment>
<evidence type="ECO:0000256" key="3">
    <source>
        <dbReference type="ARBA" id="ARBA00022457"/>
    </source>
</evidence>
<dbReference type="SUPFAM" id="SSF100879">
    <property type="entry name" value="Lesion bypass DNA polymerase (Y-family), little finger domain"/>
    <property type="match status" value="1"/>
</dbReference>
<dbReference type="InterPro" id="IPR043128">
    <property type="entry name" value="Rev_trsase/Diguanyl_cyclase"/>
</dbReference>
<dbReference type="Pfam" id="PF11799">
    <property type="entry name" value="IMS_C"/>
    <property type="match status" value="1"/>
</dbReference>
<name>A0ABT8KYP0_9BACT</name>
<keyword evidence="12 15" id="KW-0238">DNA-binding</keyword>
<dbReference type="PROSITE" id="PS50173">
    <property type="entry name" value="UMUC"/>
    <property type="match status" value="1"/>
</dbReference>
<organism evidence="17 18">
    <name type="scientific">Agaribacillus aureus</name>
    <dbReference type="NCBI Taxonomy" id="3051825"/>
    <lineage>
        <taxon>Bacteria</taxon>
        <taxon>Pseudomonadati</taxon>
        <taxon>Bacteroidota</taxon>
        <taxon>Cytophagia</taxon>
        <taxon>Cytophagales</taxon>
        <taxon>Splendidivirgaceae</taxon>
        <taxon>Agaribacillus</taxon>
    </lineage>
</organism>
<dbReference type="Pfam" id="PF00817">
    <property type="entry name" value="IMS"/>
    <property type="match status" value="1"/>
</dbReference>
<dbReference type="Proteomes" id="UP001172083">
    <property type="component" value="Unassembled WGS sequence"/>
</dbReference>
<evidence type="ECO:0000256" key="12">
    <source>
        <dbReference type="ARBA" id="ARBA00023125"/>
    </source>
</evidence>
<dbReference type="InterPro" id="IPR022880">
    <property type="entry name" value="DNApol_IV"/>
</dbReference>
<keyword evidence="18" id="KW-1185">Reference proteome</keyword>
<dbReference type="PANTHER" id="PTHR11076:SF33">
    <property type="entry name" value="DNA POLYMERASE KAPPA"/>
    <property type="match status" value="1"/>
</dbReference>
<comment type="subunit">
    <text evidence="15">Monomer.</text>
</comment>
<evidence type="ECO:0000256" key="8">
    <source>
        <dbReference type="ARBA" id="ARBA00022723"/>
    </source>
</evidence>
<evidence type="ECO:0000256" key="14">
    <source>
        <dbReference type="ARBA" id="ARBA00049244"/>
    </source>
</evidence>
<dbReference type="Gene3D" id="3.30.70.270">
    <property type="match status" value="1"/>
</dbReference>
<comment type="caution">
    <text evidence="17">The sequence shown here is derived from an EMBL/GenBank/DDBJ whole genome shotgun (WGS) entry which is preliminary data.</text>
</comment>
<evidence type="ECO:0000256" key="5">
    <source>
        <dbReference type="ARBA" id="ARBA00022679"/>
    </source>
</evidence>
<keyword evidence="7 15" id="KW-0235">DNA replication</keyword>
<dbReference type="InterPro" id="IPR001126">
    <property type="entry name" value="UmuC"/>
</dbReference>
<evidence type="ECO:0000259" key="16">
    <source>
        <dbReference type="PROSITE" id="PS50173"/>
    </source>
</evidence>
<dbReference type="InterPro" id="IPR050116">
    <property type="entry name" value="DNA_polymerase-Y"/>
</dbReference>
<evidence type="ECO:0000256" key="7">
    <source>
        <dbReference type="ARBA" id="ARBA00022705"/>
    </source>
</evidence>
<comment type="catalytic activity">
    <reaction evidence="14 15">
        <text>DNA(n) + a 2'-deoxyribonucleoside 5'-triphosphate = DNA(n+1) + diphosphate</text>
        <dbReference type="Rhea" id="RHEA:22508"/>
        <dbReference type="Rhea" id="RHEA-COMP:17339"/>
        <dbReference type="Rhea" id="RHEA-COMP:17340"/>
        <dbReference type="ChEBI" id="CHEBI:33019"/>
        <dbReference type="ChEBI" id="CHEBI:61560"/>
        <dbReference type="ChEBI" id="CHEBI:173112"/>
        <dbReference type="EC" id="2.7.7.7"/>
    </reaction>
</comment>
<keyword evidence="3 15" id="KW-0515">Mutator protein</keyword>
<feature type="active site" evidence="15">
    <location>
        <position position="104"/>
    </location>
</feature>
<evidence type="ECO:0000256" key="9">
    <source>
        <dbReference type="ARBA" id="ARBA00022763"/>
    </source>
</evidence>
<dbReference type="Gene3D" id="1.10.150.20">
    <property type="entry name" value="5' to 3' exonuclease, C-terminal subdomain"/>
    <property type="match status" value="1"/>
</dbReference>
<dbReference type="HAMAP" id="MF_01113">
    <property type="entry name" value="DNApol_IV"/>
    <property type="match status" value="1"/>
</dbReference>
<feature type="binding site" evidence="15">
    <location>
        <position position="103"/>
    </location>
    <ligand>
        <name>Mg(2+)</name>
        <dbReference type="ChEBI" id="CHEBI:18420"/>
    </ligand>
</feature>
<evidence type="ECO:0000313" key="17">
    <source>
        <dbReference type="EMBL" id="MDN5210609.1"/>
    </source>
</evidence>
<sequence length="403" mass="44913">MSRAILHLDLDTFFVSCERLANPKLNGKPLIIGGTTERGVVSSCSYEARAYGVYSMMPMKLAKQLCPHAVIIRGNSGFYGKYSDLVTDIIKESAPLYEKASFDEFYIDMTGMDHFFGCFKWASALRKRIIKESGLPISFGLSVNKTVSKVSAGEAKPNGQIEIKTGLEKDFLAPLSLQKMPMVGPVTFELLRGMGVQHVKTVQKMPMELMQALLGANGVTLWKKCQGIDNTPVIPYHERKSIGIERTFEKDTIDLNKLNSILIAMAENLAFQLRNGHKLTSCVIVRLRYADLESVSKQARIPYTACDDTLISTAKSLFKSLYDRRLSIRLIGVRYSRLVEGGHQINFLEDTEEKINLLQAMDKIRNRYGQDAVKLAVAMGSRGIGRVNPFNGKPPGIPAHRRA</sequence>
<comment type="similarity">
    <text evidence="2 15">Belongs to the DNA polymerase type-Y family.</text>
</comment>
<dbReference type="InterPro" id="IPR036775">
    <property type="entry name" value="DNA_pol_Y-fam_lit_finger_sf"/>
</dbReference>
<feature type="site" description="Substrate discrimination" evidence="15">
    <location>
        <position position="14"/>
    </location>
</feature>
<dbReference type="EMBL" id="JAUJEB010000001">
    <property type="protein sequence ID" value="MDN5210609.1"/>
    <property type="molecule type" value="Genomic_DNA"/>
</dbReference>
<evidence type="ECO:0000256" key="10">
    <source>
        <dbReference type="ARBA" id="ARBA00022842"/>
    </source>
</evidence>
<keyword evidence="6 15" id="KW-0548">Nucleotidyltransferase</keyword>
<keyword evidence="13 15" id="KW-0234">DNA repair</keyword>
<keyword evidence="11 15" id="KW-0239">DNA-directed DNA polymerase</keyword>
<dbReference type="PANTHER" id="PTHR11076">
    <property type="entry name" value="DNA REPAIR POLYMERASE UMUC / TRANSFERASE FAMILY MEMBER"/>
    <property type="match status" value="1"/>
</dbReference>
<dbReference type="SUPFAM" id="SSF56672">
    <property type="entry name" value="DNA/RNA polymerases"/>
    <property type="match status" value="1"/>
</dbReference>
<keyword evidence="9 15" id="KW-0227">DNA damage</keyword>
<reference evidence="17" key="1">
    <citation type="submission" date="2023-06" db="EMBL/GenBank/DDBJ databases">
        <title>Genomic of Agaribacillus aureum.</title>
        <authorList>
            <person name="Wang G."/>
        </authorList>
    </citation>
    <scope>NUCLEOTIDE SEQUENCE</scope>
    <source>
        <strain evidence="17">BMA12</strain>
    </source>
</reference>
<comment type="subcellular location">
    <subcellularLocation>
        <location evidence="1 15">Cytoplasm</location>
    </subcellularLocation>
</comment>
<dbReference type="InterPro" id="IPR043502">
    <property type="entry name" value="DNA/RNA_pol_sf"/>
</dbReference>
<evidence type="ECO:0000256" key="11">
    <source>
        <dbReference type="ARBA" id="ARBA00022932"/>
    </source>
</evidence>
<dbReference type="GO" id="GO:0003887">
    <property type="term" value="F:DNA-directed DNA polymerase activity"/>
    <property type="evidence" value="ECO:0007669"/>
    <property type="project" value="UniProtKB-EC"/>
</dbReference>
<keyword evidence="4 15" id="KW-0963">Cytoplasm</keyword>
<dbReference type="CDD" id="cd03586">
    <property type="entry name" value="PolY_Pol_IV_kappa"/>
    <property type="match status" value="1"/>
</dbReference>
<dbReference type="Gene3D" id="3.30.1490.100">
    <property type="entry name" value="DNA polymerase, Y-family, little finger domain"/>
    <property type="match status" value="1"/>
</dbReference>
<evidence type="ECO:0000256" key="6">
    <source>
        <dbReference type="ARBA" id="ARBA00022695"/>
    </source>
</evidence>
<feature type="domain" description="UmuC" evidence="16">
    <location>
        <begin position="5"/>
        <end position="184"/>
    </location>
</feature>
<dbReference type="Pfam" id="PF21999">
    <property type="entry name" value="IMS_HHH_1"/>
    <property type="match status" value="1"/>
</dbReference>
<comment type="function">
    <text evidence="15">Poorly processive, error-prone DNA polymerase involved in untargeted mutagenesis. Copies undamaged DNA at stalled replication forks, which arise in vivo from mismatched or misaligned primer ends. These misaligned primers can be extended by PolIV. Exhibits no 3'-5' exonuclease (proofreading) activity. May be involved in translesional synthesis, in conjunction with the beta clamp from PolIII.</text>
</comment>
<keyword evidence="5 15" id="KW-0808">Transferase</keyword>
<evidence type="ECO:0000256" key="13">
    <source>
        <dbReference type="ARBA" id="ARBA00023204"/>
    </source>
</evidence>
<evidence type="ECO:0000256" key="4">
    <source>
        <dbReference type="ARBA" id="ARBA00022490"/>
    </source>
</evidence>
<evidence type="ECO:0000256" key="15">
    <source>
        <dbReference type="HAMAP-Rule" id="MF_01113"/>
    </source>
</evidence>
<dbReference type="InterPro" id="IPR017961">
    <property type="entry name" value="DNA_pol_Y-fam_little_finger"/>
</dbReference>
<gene>
    <name evidence="15 17" type="primary">dinB</name>
    <name evidence="17" type="ORF">QQ020_01080</name>
</gene>
<evidence type="ECO:0000256" key="2">
    <source>
        <dbReference type="ARBA" id="ARBA00010945"/>
    </source>
</evidence>
<proteinExistence type="inferred from homology"/>
<dbReference type="RefSeq" id="WP_346755952.1">
    <property type="nucleotide sequence ID" value="NZ_JAUJEB010000001.1"/>
</dbReference>
<protein>
    <recommendedName>
        <fullName evidence="15">DNA polymerase IV</fullName>
        <shortName evidence="15">Pol IV</shortName>
        <ecNumber evidence="15">2.7.7.7</ecNumber>
    </recommendedName>
</protein>
<evidence type="ECO:0000256" key="1">
    <source>
        <dbReference type="ARBA" id="ARBA00004496"/>
    </source>
</evidence>
<dbReference type="EC" id="2.7.7.7" evidence="15"/>
<feature type="binding site" evidence="15">
    <location>
        <position position="9"/>
    </location>
    <ligand>
        <name>Mg(2+)</name>
        <dbReference type="ChEBI" id="CHEBI:18420"/>
    </ligand>
</feature>
<dbReference type="NCBIfam" id="NF002677">
    <property type="entry name" value="PRK02406.1"/>
    <property type="match status" value="1"/>
</dbReference>
<evidence type="ECO:0000313" key="18">
    <source>
        <dbReference type="Proteomes" id="UP001172083"/>
    </source>
</evidence>
<accession>A0ABT8KYP0</accession>
<dbReference type="InterPro" id="IPR053848">
    <property type="entry name" value="IMS_HHH_1"/>
</dbReference>
<dbReference type="Gene3D" id="3.40.1170.60">
    <property type="match status" value="1"/>
</dbReference>